<dbReference type="EMBL" id="LTBA01000092">
    <property type="protein sequence ID" value="KYH29043.1"/>
    <property type="molecule type" value="Genomic_DNA"/>
</dbReference>
<evidence type="ECO:0000313" key="4">
    <source>
        <dbReference type="EMBL" id="KYH29043.1"/>
    </source>
</evidence>
<protein>
    <submittedName>
        <fullName evidence="4">DNA-binding transcriptional activator MarA</fullName>
    </submittedName>
</protein>
<evidence type="ECO:0000256" key="1">
    <source>
        <dbReference type="ARBA" id="ARBA00023015"/>
    </source>
</evidence>
<name>A0A151AN38_9CLOT</name>
<evidence type="ECO:0000259" key="3">
    <source>
        <dbReference type="PROSITE" id="PS01124"/>
    </source>
</evidence>
<dbReference type="RefSeq" id="WP_153016353.1">
    <property type="nucleotide sequence ID" value="NZ_LTBA01000092.1"/>
</dbReference>
<keyword evidence="2" id="KW-0804">Transcription</keyword>
<keyword evidence="1" id="KW-0805">Transcription regulation</keyword>
<dbReference type="InterPro" id="IPR018060">
    <property type="entry name" value="HTH_AraC"/>
</dbReference>
<evidence type="ECO:0000313" key="5">
    <source>
        <dbReference type="Proteomes" id="UP000075531"/>
    </source>
</evidence>
<sequence length="73" mass="8226">MLTCIIINISSGGDFIEHSIPVKAMLEYIENRVKGELVPEEVAKATVFSHFHFRAVFKSLIGMSLAKYISLRK</sequence>
<dbReference type="Proteomes" id="UP000075531">
    <property type="component" value="Unassembled WGS sequence"/>
</dbReference>
<dbReference type="PROSITE" id="PS01124">
    <property type="entry name" value="HTH_ARAC_FAMILY_2"/>
    <property type="match status" value="1"/>
</dbReference>
<dbReference type="PATRIC" id="fig|1121338.3.peg.2877"/>
<dbReference type="AlphaFoldDB" id="A0A151AN38"/>
<dbReference type="GO" id="GO:0003700">
    <property type="term" value="F:DNA-binding transcription factor activity"/>
    <property type="evidence" value="ECO:0007669"/>
    <property type="project" value="InterPro"/>
</dbReference>
<keyword evidence="5" id="KW-1185">Reference proteome</keyword>
<dbReference type="OrthoDB" id="45544at2"/>
<feature type="domain" description="HTH araC/xylS-type" evidence="3">
    <location>
        <begin position="23"/>
        <end position="73"/>
    </location>
</feature>
<organism evidence="4 5">
    <name type="scientific">Clostridium tepidiprofundi DSM 19306</name>
    <dbReference type="NCBI Taxonomy" id="1121338"/>
    <lineage>
        <taxon>Bacteria</taxon>
        <taxon>Bacillati</taxon>
        <taxon>Bacillota</taxon>
        <taxon>Clostridia</taxon>
        <taxon>Eubacteriales</taxon>
        <taxon>Clostridiaceae</taxon>
        <taxon>Clostridium</taxon>
    </lineage>
</organism>
<comment type="caution">
    <text evidence="4">The sequence shown here is derived from an EMBL/GenBank/DDBJ whole genome shotgun (WGS) entry which is preliminary data.</text>
</comment>
<dbReference type="Gene3D" id="1.10.10.60">
    <property type="entry name" value="Homeodomain-like"/>
    <property type="match status" value="1"/>
</dbReference>
<dbReference type="InterPro" id="IPR009057">
    <property type="entry name" value="Homeodomain-like_sf"/>
</dbReference>
<dbReference type="SUPFAM" id="SSF46689">
    <property type="entry name" value="Homeodomain-like"/>
    <property type="match status" value="1"/>
</dbReference>
<gene>
    <name evidence="4" type="ORF">CLTEP_27380</name>
</gene>
<dbReference type="GO" id="GO:0043565">
    <property type="term" value="F:sequence-specific DNA binding"/>
    <property type="evidence" value="ECO:0007669"/>
    <property type="project" value="InterPro"/>
</dbReference>
<proteinExistence type="predicted"/>
<reference evidence="4 5" key="1">
    <citation type="submission" date="2016-02" db="EMBL/GenBank/DDBJ databases">
        <title>Genome sequence of Clostridium tepidiprofundi DSM 19306.</title>
        <authorList>
            <person name="Poehlein A."/>
            <person name="Daniel R."/>
        </authorList>
    </citation>
    <scope>NUCLEOTIDE SEQUENCE [LARGE SCALE GENOMIC DNA]</scope>
    <source>
        <strain evidence="4 5">DSM 19306</strain>
    </source>
</reference>
<keyword evidence="4" id="KW-0238">DNA-binding</keyword>
<accession>A0A151AN38</accession>
<evidence type="ECO:0000256" key="2">
    <source>
        <dbReference type="ARBA" id="ARBA00023163"/>
    </source>
</evidence>